<feature type="transmembrane region" description="Helical" evidence="7">
    <location>
        <begin position="158"/>
        <end position="178"/>
    </location>
</feature>
<feature type="region of interest" description="Disordered" evidence="6">
    <location>
        <begin position="622"/>
        <end position="687"/>
    </location>
</feature>
<feature type="region of interest" description="Disordered" evidence="6">
    <location>
        <begin position="918"/>
        <end position="979"/>
    </location>
</feature>
<evidence type="ECO:0000313" key="9">
    <source>
        <dbReference type="Proteomes" id="UP000193648"/>
    </source>
</evidence>
<dbReference type="GeneID" id="33564962"/>
<dbReference type="STRING" id="64571.A0A1Y2GYK9"/>
<organism evidence="8 9">
    <name type="scientific">Lobosporangium transversale</name>
    <dbReference type="NCBI Taxonomy" id="64571"/>
    <lineage>
        <taxon>Eukaryota</taxon>
        <taxon>Fungi</taxon>
        <taxon>Fungi incertae sedis</taxon>
        <taxon>Mucoromycota</taxon>
        <taxon>Mortierellomycotina</taxon>
        <taxon>Mortierellomycetes</taxon>
        <taxon>Mortierellales</taxon>
        <taxon>Mortierellaceae</taxon>
        <taxon>Lobosporangium</taxon>
    </lineage>
</organism>
<feature type="transmembrane region" description="Helical" evidence="7">
    <location>
        <begin position="537"/>
        <end position="555"/>
    </location>
</feature>
<dbReference type="Pfam" id="PF04791">
    <property type="entry name" value="LMBR1"/>
    <property type="match status" value="1"/>
</dbReference>
<evidence type="ECO:0000256" key="1">
    <source>
        <dbReference type="ARBA" id="ARBA00004141"/>
    </source>
</evidence>
<keyword evidence="4 7" id="KW-1133">Transmembrane helix</keyword>
<dbReference type="InterPro" id="IPR051584">
    <property type="entry name" value="GPCR-associated_LMBR1"/>
</dbReference>
<keyword evidence="5 7" id="KW-0472">Membrane</keyword>
<dbReference type="EMBL" id="MCFF01000006">
    <property type="protein sequence ID" value="ORZ26563.1"/>
    <property type="molecule type" value="Genomic_DNA"/>
</dbReference>
<evidence type="ECO:0000256" key="7">
    <source>
        <dbReference type="SAM" id="Phobius"/>
    </source>
</evidence>
<evidence type="ECO:0000313" key="8">
    <source>
        <dbReference type="EMBL" id="ORZ26563.1"/>
    </source>
</evidence>
<name>A0A1Y2GYK9_9FUNG</name>
<feature type="region of interest" description="Disordered" evidence="6">
    <location>
        <begin position="716"/>
        <end position="754"/>
    </location>
</feature>
<evidence type="ECO:0000256" key="6">
    <source>
        <dbReference type="SAM" id="MobiDB-lite"/>
    </source>
</evidence>
<dbReference type="Proteomes" id="UP000193648">
    <property type="component" value="Unassembled WGS sequence"/>
</dbReference>
<evidence type="ECO:0000256" key="5">
    <source>
        <dbReference type="ARBA" id="ARBA00023136"/>
    </source>
</evidence>
<dbReference type="GO" id="GO:0016020">
    <property type="term" value="C:membrane"/>
    <property type="evidence" value="ECO:0007669"/>
    <property type="project" value="UniProtKB-SubCell"/>
</dbReference>
<dbReference type="InterPro" id="IPR006876">
    <property type="entry name" value="LMBR1-like_membr_prot"/>
</dbReference>
<feature type="transmembrane region" description="Helical" evidence="7">
    <location>
        <begin position="6"/>
        <end position="24"/>
    </location>
</feature>
<comment type="subcellular location">
    <subcellularLocation>
        <location evidence="1">Membrane</location>
        <topology evidence="1">Multi-pass membrane protein</topology>
    </subcellularLocation>
</comment>
<dbReference type="InParanoid" id="A0A1Y2GYK9"/>
<dbReference type="PANTHER" id="PTHR21355">
    <property type="entry name" value="G-PROTEIN COUPLED RECEPTOR-ASSOCIATED PROTEIN LMBRD2"/>
    <property type="match status" value="1"/>
</dbReference>
<evidence type="ECO:0000256" key="4">
    <source>
        <dbReference type="ARBA" id="ARBA00022989"/>
    </source>
</evidence>
<feature type="transmembrane region" description="Helical" evidence="7">
    <location>
        <begin position="31"/>
        <end position="52"/>
    </location>
</feature>
<feature type="region of interest" description="Disordered" evidence="6">
    <location>
        <begin position="771"/>
        <end position="902"/>
    </location>
</feature>
<evidence type="ECO:0000256" key="2">
    <source>
        <dbReference type="ARBA" id="ARBA00010487"/>
    </source>
</evidence>
<feature type="transmembrane region" description="Helical" evidence="7">
    <location>
        <begin position="125"/>
        <end position="146"/>
    </location>
</feature>
<gene>
    <name evidence="8" type="ORF">BCR41DRAFT_347544</name>
</gene>
<dbReference type="PANTHER" id="PTHR21355:SF0">
    <property type="entry name" value="G-PROTEIN COUPLED RECEPTOR-ASSOCIATED PROTEIN LMBRD2"/>
    <property type="match status" value="1"/>
</dbReference>
<keyword evidence="9" id="KW-1185">Reference proteome</keyword>
<feature type="compositionally biased region" description="Basic and acidic residues" evidence="6">
    <location>
        <begin position="865"/>
        <end position="875"/>
    </location>
</feature>
<evidence type="ECO:0000256" key="3">
    <source>
        <dbReference type="ARBA" id="ARBA00022692"/>
    </source>
</evidence>
<comment type="similarity">
    <text evidence="2">Belongs to the LIMR family.</text>
</comment>
<dbReference type="FunCoup" id="A0A1Y2GYK9">
    <property type="interactions" value="249"/>
</dbReference>
<dbReference type="AlphaFoldDB" id="A0A1Y2GYK9"/>
<dbReference type="OrthoDB" id="203099at2759"/>
<feature type="compositionally biased region" description="Basic residues" evidence="6">
    <location>
        <begin position="813"/>
        <end position="825"/>
    </location>
</feature>
<feature type="compositionally biased region" description="Polar residues" evidence="6">
    <location>
        <begin position="733"/>
        <end position="753"/>
    </location>
</feature>
<feature type="compositionally biased region" description="Polar residues" evidence="6">
    <location>
        <begin position="831"/>
        <end position="856"/>
    </location>
</feature>
<feature type="compositionally biased region" description="Acidic residues" evidence="6">
    <location>
        <begin position="668"/>
        <end position="677"/>
    </location>
</feature>
<reference evidence="8 9" key="1">
    <citation type="submission" date="2016-07" db="EMBL/GenBank/DDBJ databases">
        <title>Pervasive Adenine N6-methylation of Active Genes in Fungi.</title>
        <authorList>
            <consortium name="DOE Joint Genome Institute"/>
            <person name="Mondo S.J."/>
            <person name="Dannebaum R.O."/>
            <person name="Kuo R.C."/>
            <person name="Labutti K."/>
            <person name="Haridas S."/>
            <person name="Kuo A."/>
            <person name="Salamov A."/>
            <person name="Ahrendt S.R."/>
            <person name="Lipzen A."/>
            <person name="Sullivan W."/>
            <person name="Andreopoulos W.B."/>
            <person name="Clum A."/>
            <person name="Lindquist E."/>
            <person name="Daum C."/>
            <person name="Ramamoorthy G.K."/>
            <person name="Gryganskyi A."/>
            <person name="Culley D."/>
            <person name="Magnuson J.K."/>
            <person name="James T.Y."/>
            <person name="O'Malley M.A."/>
            <person name="Stajich J.E."/>
            <person name="Spatafora J.W."/>
            <person name="Visel A."/>
            <person name="Grigoriev I.V."/>
        </authorList>
    </citation>
    <scope>NUCLEOTIDE SEQUENCE [LARGE SCALE GENOMIC DNA]</scope>
    <source>
        <strain evidence="8 9">NRRL 3116</strain>
    </source>
</reference>
<keyword evidence="3 7" id="KW-0812">Transmembrane</keyword>
<comment type="caution">
    <text evidence="8">The sequence shown here is derived from an EMBL/GenBank/DDBJ whole genome shotgun (WGS) entry which is preliminary data.</text>
</comment>
<accession>A0A1Y2GYK9</accession>
<dbReference type="RefSeq" id="XP_021884326.1">
    <property type="nucleotide sequence ID" value="XM_022023118.1"/>
</dbReference>
<feature type="transmembrane region" description="Helical" evidence="7">
    <location>
        <begin position="442"/>
        <end position="464"/>
    </location>
</feature>
<protein>
    <submittedName>
        <fullName evidence="8">LMBR1-like membrane protein-domain-containing protein</fullName>
    </submittedName>
</protein>
<feature type="transmembrane region" description="Helical" evidence="7">
    <location>
        <begin position="396"/>
        <end position="414"/>
    </location>
</feature>
<proteinExistence type="inferred from homology"/>
<feature type="transmembrane region" description="Helical" evidence="7">
    <location>
        <begin position="485"/>
        <end position="505"/>
    </location>
</feature>
<feature type="transmembrane region" description="Helical" evidence="7">
    <location>
        <begin position="81"/>
        <end position="104"/>
    </location>
</feature>
<sequence length="979" mass="110254">MPILPLVVGAVMLVVLVAGLLNYFGNRVEHAWYVSFVAFISWFFPFSIVFLVPLDLSSTLWRDCKEEDMCREPFFYVSSEFLIAAWRTIYWCSFVLTWVMIPLLQEYSQSGEFTVMKRFRHAIRYNIIYQLIIGSIALLGLIYVWYSQGSSNLRAYIMALSNSWGLILVIIFMGYGMVDVPRRLWHKGDNERELKRIAFKASAIKDKKQDTEDDVYKVAKELSVVCHKVQLSDPLRPYVNQMVEDFPVVRGVQFESSRTVSPILSSQNQRGGGTTDLLNAADGGAGSGGNYLLGISSRMGGTHGRKNPSEGLIPQVITEKYLADLHARIKRALRMKDRWTAIWHDLLKAGFLAQDIQENADNPEKKFRSTLRPLISKSKERLLSFEWHWYLRIRPILLRSLSVLCAILSLLIVWSEMTYQSINPILSVIGLLVQLSRDHMSYGAIEAISFFIMLYMCICAYTTLMKMKLLSNYVLVPNHHTDEPTLLFIGSYLCRLTFPLVYNYLTISAVGKEDSTEFQAYMGKIDMIPLLGEFNYYMPYAILVPTLITLFNVFAKMFALCTISDHFFNNDDDDGGIGGDLEEGLQVLKDARRDEERLLLPDRVGLNRDFTARRGAAFESYNNNKKRRRGETPVHSILGNEGSSTNVWRDLRPHPSSGANQRAFQDPYYDDSTDEDESHLNNLSGGYGRRESLDPYAVISRRNSFDGTWPYHHGNRGPLGGTASNRSSHRNLSHFSSGNHAQQQRVPLSSSNPGPFKTFWQKLIKPKQAIALGGPTGVRTTDPMDSDSARSSIESTGHNDYHQQRHQQQQHPYPHHPHHSSQRGSHRPESRNTLGTSATSSRTGPALMLSSQQQPSHYGHYGRSLQDDDRDRERLLSSNDTRMLSSGGGGSGRNSAYSSRTVSPQGRVAAGPLYQYQQQQQQAIGGNSGGRKSRPNSRVFGSNIPISGGGTERGNGNTRSVPSSHRQASPLIHINDEDG</sequence>